<comment type="similarity">
    <text evidence="2 12">Belongs to the RNA methyltransferase RsmE family.</text>
</comment>
<accession>A0AAU0UM73</accession>
<evidence type="ECO:0000256" key="10">
    <source>
        <dbReference type="ARBA" id="ARBA00025699"/>
    </source>
</evidence>
<dbReference type="AlphaFoldDB" id="A0AAU0UM73"/>
<comment type="catalytic activity">
    <reaction evidence="11 12">
        <text>uridine(1498) in 16S rRNA + S-adenosyl-L-methionine = N(3)-methyluridine(1498) in 16S rRNA + S-adenosyl-L-homocysteine + H(+)</text>
        <dbReference type="Rhea" id="RHEA:42920"/>
        <dbReference type="Rhea" id="RHEA-COMP:10283"/>
        <dbReference type="Rhea" id="RHEA-COMP:10284"/>
        <dbReference type="ChEBI" id="CHEBI:15378"/>
        <dbReference type="ChEBI" id="CHEBI:57856"/>
        <dbReference type="ChEBI" id="CHEBI:59789"/>
        <dbReference type="ChEBI" id="CHEBI:65315"/>
        <dbReference type="ChEBI" id="CHEBI:74502"/>
        <dbReference type="EC" id="2.1.1.193"/>
    </reaction>
</comment>
<dbReference type="PANTHER" id="PTHR30027">
    <property type="entry name" value="RIBOSOMAL RNA SMALL SUBUNIT METHYLTRANSFERASE E"/>
    <property type="match status" value="1"/>
</dbReference>
<evidence type="ECO:0000256" key="2">
    <source>
        <dbReference type="ARBA" id="ARBA00005528"/>
    </source>
</evidence>
<evidence type="ECO:0000256" key="12">
    <source>
        <dbReference type="PIRNR" id="PIRNR015601"/>
    </source>
</evidence>
<dbReference type="KEGG" id="dbc:MFMK1_001072"/>
<feature type="domain" description="Ribosomal RNA small subunit methyltransferase E PUA-like" evidence="14">
    <location>
        <begin position="18"/>
        <end position="65"/>
    </location>
</feature>
<evidence type="ECO:0000256" key="5">
    <source>
        <dbReference type="ARBA" id="ARBA00022490"/>
    </source>
</evidence>
<dbReference type="EMBL" id="CP121694">
    <property type="protein sequence ID" value="WRO21269.1"/>
    <property type="molecule type" value="Genomic_DNA"/>
</dbReference>
<evidence type="ECO:0000256" key="6">
    <source>
        <dbReference type="ARBA" id="ARBA00022552"/>
    </source>
</evidence>
<comment type="function">
    <text evidence="10 12">Specifically methylates the N3 position of the uracil ring of uridine 1498 (m3U1498) in 16S rRNA. Acts on the fully assembled 30S ribosomal subunit.</text>
</comment>
<dbReference type="RefSeq" id="WP_366924120.1">
    <property type="nucleotide sequence ID" value="NZ_CP121694.1"/>
</dbReference>
<dbReference type="GO" id="GO:0070475">
    <property type="term" value="P:rRNA base methylation"/>
    <property type="evidence" value="ECO:0007669"/>
    <property type="project" value="TreeGrafter"/>
</dbReference>
<evidence type="ECO:0000256" key="7">
    <source>
        <dbReference type="ARBA" id="ARBA00022603"/>
    </source>
</evidence>
<dbReference type="NCBIfam" id="NF008692">
    <property type="entry name" value="PRK11713.1-5"/>
    <property type="match status" value="1"/>
</dbReference>
<evidence type="ECO:0000256" key="1">
    <source>
        <dbReference type="ARBA" id="ARBA00004496"/>
    </source>
</evidence>
<reference evidence="15 16" key="1">
    <citation type="submission" date="2023-04" db="EMBL/GenBank/DDBJ databases">
        <authorList>
            <person name="Hsu D."/>
        </authorList>
    </citation>
    <scope>NUCLEOTIDE SEQUENCE [LARGE SCALE GENOMIC DNA]</scope>
    <source>
        <strain evidence="15 16">MK1</strain>
    </source>
</reference>
<evidence type="ECO:0000313" key="15">
    <source>
        <dbReference type="EMBL" id="WRO21269.1"/>
    </source>
</evidence>
<keyword evidence="16" id="KW-1185">Reference proteome</keyword>
<dbReference type="Gene3D" id="3.40.1280.10">
    <property type="match status" value="1"/>
</dbReference>
<dbReference type="SUPFAM" id="SSF88697">
    <property type="entry name" value="PUA domain-like"/>
    <property type="match status" value="1"/>
</dbReference>
<evidence type="ECO:0000259" key="13">
    <source>
        <dbReference type="Pfam" id="PF04452"/>
    </source>
</evidence>
<sequence>MHQFFVTPEAINGDMIAITGAEAHHLLKVLRLGIGDRVTVADGEGQRFAAVLETIAPDDAYARIETTLPTGEPPVEIILLQGIPKSDKMELIIQKNTELGIGKIIPVEMERSVVRLKENKAAKRAQRWQRIALEAAKQCGRSRVPQIAAPCTLTEALMQLPHGCSLTVPWEEETGHSLGHWLAELKSTARVAYIIGPEGGLTTGEVDLARRHGAVPVTLGQRILRTETAAMAVLAVIMHRLGDLGGQAGGKEGSSLCVRVQS</sequence>
<dbReference type="NCBIfam" id="TIGR00046">
    <property type="entry name" value="RsmE family RNA methyltransferase"/>
    <property type="match status" value="1"/>
</dbReference>
<evidence type="ECO:0000256" key="4">
    <source>
        <dbReference type="ARBA" id="ARBA00013673"/>
    </source>
</evidence>
<evidence type="ECO:0000256" key="3">
    <source>
        <dbReference type="ARBA" id="ARBA00012328"/>
    </source>
</evidence>
<dbReference type="PIRSF" id="PIRSF015601">
    <property type="entry name" value="MTase_slr0722"/>
    <property type="match status" value="1"/>
</dbReference>
<dbReference type="InterPro" id="IPR015947">
    <property type="entry name" value="PUA-like_sf"/>
</dbReference>
<keyword evidence="6 12" id="KW-0698">rRNA processing</keyword>
<dbReference type="Pfam" id="PF04452">
    <property type="entry name" value="Methyltrans_RNA"/>
    <property type="match status" value="1"/>
</dbReference>
<comment type="subcellular location">
    <subcellularLocation>
        <location evidence="1 12">Cytoplasm</location>
    </subcellularLocation>
</comment>
<dbReference type="InterPro" id="IPR029028">
    <property type="entry name" value="Alpha/beta_knot_MTases"/>
</dbReference>
<keyword evidence="5 12" id="KW-0963">Cytoplasm</keyword>
<dbReference type="InterPro" id="IPR029026">
    <property type="entry name" value="tRNA_m1G_MTases_N"/>
</dbReference>
<dbReference type="GO" id="GO:0005737">
    <property type="term" value="C:cytoplasm"/>
    <property type="evidence" value="ECO:0007669"/>
    <property type="project" value="UniProtKB-SubCell"/>
</dbReference>
<proteinExistence type="inferred from homology"/>
<evidence type="ECO:0000313" key="16">
    <source>
        <dbReference type="Proteomes" id="UP001329915"/>
    </source>
</evidence>
<keyword evidence="9 12" id="KW-0949">S-adenosyl-L-methionine</keyword>
<evidence type="ECO:0000256" key="9">
    <source>
        <dbReference type="ARBA" id="ARBA00022691"/>
    </source>
</evidence>
<dbReference type="SUPFAM" id="SSF75217">
    <property type="entry name" value="alpha/beta knot"/>
    <property type="match status" value="1"/>
</dbReference>
<dbReference type="InterPro" id="IPR046887">
    <property type="entry name" value="RsmE_PUA-like"/>
</dbReference>
<dbReference type="GO" id="GO:0070042">
    <property type="term" value="F:rRNA (uridine-N3-)-methyltransferase activity"/>
    <property type="evidence" value="ECO:0007669"/>
    <property type="project" value="TreeGrafter"/>
</dbReference>
<dbReference type="CDD" id="cd18084">
    <property type="entry name" value="RsmE-like"/>
    <property type="match status" value="1"/>
</dbReference>
<dbReference type="Pfam" id="PF20260">
    <property type="entry name" value="PUA_4"/>
    <property type="match status" value="1"/>
</dbReference>
<protein>
    <recommendedName>
        <fullName evidence="4 12">Ribosomal RNA small subunit methyltransferase E</fullName>
        <ecNumber evidence="3 12">2.1.1.193</ecNumber>
    </recommendedName>
</protein>
<evidence type="ECO:0000259" key="14">
    <source>
        <dbReference type="Pfam" id="PF20260"/>
    </source>
</evidence>
<evidence type="ECO:0000256" key="8">
    <source>
        <dbReference type="ARBA" id="ARBA00022679"/>
    </source>
</evidence>
<organism evidence="15 16">
    <name type="scientific">Metallumcola ferriviriculae</name>
    <dbReference type="NCBI Taxonomy" id="3039180"/>
    <lineage>
        <taxon>Bacteria</taxon>
        <taxon>Bacillati</taxon>
        <taxon>Bacillota</taxon>
        <taxon>Clostridia</taxon>
        <taxon>Neomoorellales</taxon>
        <taxon>Desulfitibacteraceae</taxon>
        <taxon>Metallumcola</taxon>
    </lineage>
</organism>
<dbReference type="Proteomes" id="UP001329915">
    <property type="component" value="Chromosome"/>
</dbReference>
<dbReference type="PANTHER" id="PTHR30027:SF3">
    <property type="entry name" value="16S RRNA (URACIL(1498)-N(3))-METHYLTRANSFERASE"/>
    <property type="match status" value="1"/>
</dbReference>
<dbReference type="InterPro" id="IPR046886">
    <property type="entry name" value="RsmE_MTase_dom"/>
</dbReference>
<keyword evidence="8 12" id="KW-0808">Transferase</keyword>
<feature type="domain" description="Ribosomal RNA small subunit methyltransferase E methyltransferase" evidence="13">
    <location>
        <begin position="72"/>
        <end position="238"/>
    </location>
</feature>
<gene>
    <name evidence="15" type="ORF">MFMK1_001072</name>
</gene>
<name>A0AAU0UM73_9FIRM</name>
<keyword evidence="7 12" id="KW-0489">Methyltransferase</keyword>
<evidence type="ECO:0000256" key="11">
    <source>
        <dbReference type="ARBA" id="ARBA00047944"/>
    </source>
</evidence>
<dbReference type="EC" id="2.1.1.193" evidence="3 12"/>
<dbReference type="InterPro" id="IPR006700">
    <property type="entry name" value="RsmE"/>
</dbReference>